<keyword evidence="6" id="KW-1185">Reference proteome</keyword>
<keyword evidence="2 3" id="KW-0040">ANK repeat</keyword>
<dbReference type="PANTHER" id="PTHR24201:SF2">
    <property type="entry name" value="ANKYRIN REPEAT DOMAIN-CONTAINING PROTEIN 42"/>
    <property type="match status" value="1"/>
</dbReference>
<evidence type="ECO:0000256" key="5">
    <source>
        <dbReference type="SAM" id="MobiDB-lite"/>
    </source>
</evidence>
<dbReference type="Gene3D" id="1.25.40.20">
    <property type="entry name" value="Ankyrin repeat-containing domain"/>
    <property type="match status" value="4"/>
</dbReference>
<evidence type="ECO:0000256" key="4">
    <source>
        <dbReference type="SAM" id="Coils"/>
    </source>
</evidence>
<dbReference type="SMART" id="SM00248">
    <property type="entry name" value="ANK"/>
    <property type="match status" value="8"/>
</dbReference>
<dbReference type="SUPFAM" id="SSF48403">
    <property type="entry name" value="Ankyrin repeat"/>
    <property type="match status" value="1"/>
</dbReference>
<evidence type="ECO:0000313" key="7">
    <source>
        <dbReference type="RefSeq" id="XP_030921894.1"/>
    </source>
</evidence>
<dbReference type="PROSITE" id="PS50297">
    <property type="entry name" value="ANK_REP_REGION"/>
    <property type="match status" value="4"/>
</dbReference>
<dbReference type="OrthoDB" id="163438at2759"/>
<feature type="repeat" description="ANK" evidence="3">
    <location>
        <begin position="284"/>
        <end position="316"/>
    </location>
</feature>
<sequence length="526" mass="58716">MMTTAEVVKKKENYTSVHEAVKAGDVEQLASMIKSGASINEVDVVHKFTPLQCAAHSGSLECLQWLLWHGADTARVTVRGWTAAHLAAIRGQDACMQALLVSGADAAARDERGCTASHLAAAHGHSYTLQSLLRTGADVNVSDRNDWKPVHYAAFHGRLGCLQLLVRWGACVDDVDNNGNLPAHLAAVEGHLHCFKFLLRKMGSVTHTLKARNDHGETPRDLAERFYKDNILQYIDGVEKEKEHPETQEVLAFPAHDAAFNGDLLVVRSLVRSGVININERDDKGSTLLHKAAEQGHIHCLQWLVEMGADCDITNDAGETPKDVAKRFGHLAAVELLAPRTGNGNSSDEELDANNIKFFETHGVEGSTDSKEDLTLDEAEKRNARVRAYHKIKELQRLLEIAYSNYRQLGGVTEEEKMMRKEERKVEKAVRELEAQLEYERVRREKLESQLDDYRAEINQLREGRGKTRTASAASVEAETMAKSCKDENKEAVSLQPRRNATTPRNEPQRRGSRLEKKSAANRWRN</sequence>
<feature type="compositionally biased region" description="Basic and acidic residues" evidence="5">
    <location>
        <begin position="507"/>
        <end position="519"/>
    </location>
</feature>
<evidence type="ECO:0000256" key="3">
    <source>
        <dbReference type="PROSITE-ProRule" id="PRU00023"/>
    </source>
</evidence>
<feature type="region of interest" description="Disordered" evidence="5">
    <location>
        <begin position="464"/>
        <end position="526"/>
    </location>
</feature>
<feature type="repeat" description="ANK" evidence="3">
    <location>
        <begin position="145"/>
        <end position="177"/>
    </location>
</feature>
<feature type="coiled-coil region" evidence="4">
    <location>
        <begin position="412"/>
        <end position="464"/>
    </location>
</feature>
<protein>
    <submittedName>
        <fullName evidence="7">Ankyrin repeat domain-containing protein 42 isoform X1</fullName>
    </submittedName>
</protein>
<name>A0A8N5I5N0_GEOFO</name>
<dbReference type="AlphaFoldDB" id="A0A8N5I5N0"/>
<feature type="repeat" description="ANK" evidence="3">
    <location>
        <begin position="79"/>
        <end position="111"/>
    </location>
</feature>
<dbReference type="PROSITE" id="PS50088">
    <property type="entry name" value="ANK_REPEAT"/>
    <property type="match status" value="5"/>
</dbReference>
<proteinExistence type="predicted"/>
<evidence type="ECO:0000256" key="2">
    <source>
        <dbReference type="ARBA" id="ARBA00023043"/>
    </source>
</evidence>
<dbReference type="Pfam" id="PF12796">
    <property type="entry name" value="Ank_2"/>
    <property type="match status" value="3"/>
</dbReference>
<evidence type="ECO:0000313" key="6">
    <source>
        <dbReference type="Proteomes" id="UP000504602"/>
    </source>
</evidence>
<gene>
    <name evidence="7" type="primary">ANKRD42</name>
</gene>
<dbReference type="InterPro" id="IPR002110">
    <property type="entry name" value="Ankyrin_rpt"/>
</dbReference>
<dbReference type="GeneID" id="102035730"/>
<reference evidence="7" key="1">
    <citation type="submission" date="2025-08" db="UniProtKB">
        <authorList>
            <consortium name="RefSeq"/>
        </authorList>
    </citation>
    <scope>IDENTIFICATION</scope>
</reference>
<keyword evidence="1" id="KW-0677">Repeat</keyword>
<dbReference type="CTD" id="338699"/>
<feature type="repeat" description="ANK" evidence="3">
    <location>
        <begin position="112"/>
        <end position="144"/>
    </location>
</feature>
<dbReference type="RefSeq" id="XP_030921894.1">
    <property type="nucleotide sequence ID" value="XM_031066034.1"/>
</dbReference>
<organism evidence="6 7">
    <name type="scientific">Geospiza fortis</name>
    <name type="common">Medium ground-finch</name>
    <dbReference type="NCBI Taxonomy" id="48883"/>
    <lineage>
        <taxon>Eukaryota</taxon>
        <taxon>Metazoa</taxon>
        <taxon>Chordata</taxon>
        <taxon>Craniata</taxon>
        <taxon>Vertebrata</taxon>
        <taxon>Euteleostomi</taxon>
        <taxon>Archelosauria</taxon>
        <taxon>Archosauria</taxon>
        <taxon>Dinosauria</taxon>
        <taxon>Saurischia</taxon>
        <taxon>Theropoda</taxon>
        <taxon>Coelurosauria</taxon>
        <taxon>Aves</taxon>
        <taxon>Neognathae</taxon>
        <taxon>Neoaves</taxon>
        <taxon>Telluraves</taxon>
        <taxon>Australaves</taxon>
        <taxon>Passeriformes</taxon>
        <taxon>Thraupidae</taxon>
        <taxon>Geospiza</taxon>
    </lineage>
</organism>
<accession>A0A8N5I5N0</accession>
<evidence type="ECO:0000256" key="1">
    <source>
        <dbReference type="ARBA" id="ARBA00022737"/>
    </source>
</evidence>
<dbReference type="PANTHER" id="PTHR24201">
    <property type="entry name" value="ANK_REP_REGION DOMAIN-CONTAINING PROTEIN"/>
    <property type="match status" value="1"/>
</dbReference>
<dbReference type="Proteomes" id="UP000504602">
    <property type="component" value="Unplaced"/>
</dbReference>
<dbReference type="InterPro" id="IPR036770">
    <property type="entry name" value="Ankyrin_rpt-contain_sf"/>
</dbReference>
<feature type="repeat" description="ANK" evidence="3">
    <location>
        <begin position="12"/>
        <end position="44"/>
    </location>
</feature>
<keyword evidence="4" id="KW-0175">Coiled coil</keyword>
<feature type="compositionally biased region" description="Polar residues" evidence="5">
    <location>
        <begin position="497"/>
        <end position="506"/>
    </location>
</feature>
<dbReference type="InterPro" id="IPR050776">
    <property type="entry name" value="Ank_Repeat/CDKN_Inhibitor"/>
</dbReference>